<evidence type="ECO:0000313" key="12">
    <source>
        <dbReference type="EMBL" id="MCV2873921.1"/>
    </source>
</evidence>
<name>A0ABT2ZRZ2_9RHOB</name>
<keyword evidence="13" id="KW-1185">Reference proteome</keyword>
<evidence type="ECO:0000256" key="7">
    <source>
        <dbReference type="ARBA" id="ARBA00022777"/>
    </source>
</evidence>
<organism evidence="12 13">
    <name type="scientific">Albidovulum litorale</name>
    <dbReference type="NCBI Taxonomy" id="2984134"/>
    <lineage>
        <taxon>Bacteria</taxon>
        <taxon>Pseudomonadati</taxon>
        <taxon>Pseudomonadota</taxon>
        <taxon>Alphaproteobacteria</taxon>
        <taxon>Rhodobacterales</taxon>
        <taxon>Paracoccaceae</taxon>
        <taxon>Albidovulum</taxon>
    </lineage>
</organism>
<dbReference type="PROSITE" id="PS50109">
    <property type="entry name" value="HIS_KIN"/>
    <property type="match status" value="1"/>
</dbReference>
<reference evidence="12 13" key="1">
    <citation type="submission" date="2022-10" db="EMBL/GenBank/DDBJ databases">
        <title>Defluviimonas sp. nov., isolated from ocean surface sediments.</title>
        <authorList>
            <person name="He W."/>
            <person name="Wang L."/>
            <person name="Zhang D.-F."/>
        </authorList>
    </citation>
    <scope>NUCLEOTIDE SEQUENCE [LARGE SCALE GENOMIC DNA]</scope>
    <source>
        <strain evidence="12 13">WL0050</strain>
    </source>
</reference>
<dbReference type="InterPro" id="IPR005467">
    <property type="entry name" value="His_kinase_dom"/>
</dbReference>
<dbReference type="SUPFAM" id="SSF55874">
    <property type="entry name" value="ATPase domain of HSP90 chaperone/DNA topoisomerase II/histidine kinase"/>
    <property type="match status" value="1"/>
</dbReference>
<dbReference type="PRINTS" id="PR00344">
    <property type="entry name" value="BCTRLSENSOR"/>
</dbReference>
<comment type="caution">
    <text evidence="12">The sequence shown here is derived from an EMBL/GenBank/DDBJ whole genome shotgun (WGS) entry which is preliminary data.</text>
</comment>
<dbReference type="InterPro" id="IPR050428">
    <property type="entry name" value="TCS_sensor_his_kinase"/>
</dbReference>
<dbReference type="PANTHER" id="PTHR45436:SF5">
    <property type="entry name" value="SENSOR HISTIDINE KINASE TRCS"/>
    <property type="match status" value="1"/>
</dbReference>
<dbReference type="PANTHER" id="PTHR45436">
    <property type="entry name" value="SENSOR HISTIDINE KINASE YKOH"/>
    <property type="match status" value="1"/>
</dbReference>
<dbReference type="EC" id="2.7.13.3" evidence="3"/>
<keyword evidence="9 10" id="KW-0472">Membrane</keyword>
<dbReference type="InterPro" id="IPR004358">
    <property type="entry name" value="Sig_transdc_His_kin-like_C"/>
</dbReference>
<dbReference type="Pfam" id="PF02518">
    <property type="entry name" value="HATPase_c"/>
    <property type="match status" value="1"/>
</dbReference>
<proteinExistence type="predicted"/>
<evidence type="ECO:0000256" key="10">
    <source>
        <dbReference type="SAM" id="Phobius"/>
    </source>
</evidence>
<dbReference type="GO" id="GO:0016301">
    <property type="term" value="F:kinase activity"/>
    <property type="evidence" value="ECO:0007669"/>
    <property type="project" value="UniProtKB-KW"/>
</dbReference>
<comment type="catalytic activity">
    <reaction evidence="1">
        <text>ATP + protein L-histidine = ADP + protein N-phospho-L-histidine.</text>
        <dbReference type="EC" id="2.7.13.3"/>
    </reaction>
</comment>
<keyword evidence="4" id="KW-0597">Phosphoprotein</keyword>
<dbReference type="CDD" id="cd00082">
    <property type="entry name" value="HisKA"/>
    <property type="match status" value="1"/>
</dbReference>
<keyword evidence="7 12" id="KW-0418">Kinase</keyword>
<dbReference type="InterPro" id="IPR003661">
    <property type="entry name" value="HisK_dim/P_dom"/>
</dbReference>
<evidence type="ECO:0000256" key="9">
    <source>
        <dbReference type="ARBA" id="ARBA00023136"/>
    </source>
</evidence>
<evidence type="ECO:0000256" key="2">
    <source>
        <dbReference type="ARBA" id="ARBA00004370"/>
    </source>
</evidence>
<dbReference type="InterPro" id="IPR036890">
    <property type="entry name" value="HATPase_C_sf"/>
</dbReference>
<dbReference type="SUPFAM" id="SSF47384">
    <property type="entry name" value="Homodimeric domain of signal transducing histidine kinase"/>
    <property type="match status" value="1"/>
</dbReference>
<sequence>MRSLRQRAIVGGLLWAGLIIAIGGVALFYYFDALSLHRFDTALRDRYLQVVAALGNSGGDADAMEGLLTDPAYQRTYSGRYWQVIASDGEAIASRSLFDTLLDHPQVDTIDPDYWNGPGPEGHLRGIASMVQLDDGTAWTVAVAESLDSLDAERSQIRQSLLTTFAFIGALGVAGAMLQMSAVIRPLNKLRKDVAHRWDSNDTLDPADYPDEVAPLVTDINTLLHRNREIVERGRRQAADLAHALRTPTAILRNELDALTSQGIELDRAHEALDRVDAQLQRSLARIRAENTGATTKTQTRLSKSVDRLARLFRSMPNAKDKSLKVDLSDRIHIPMDAQDLEEILGNTLENAFKWARKAVRVIGGESPDDIWFAIEDDGPGIPEESRREALRSGGRLDTSMPGTGLGLAIAADLMHAYGGRIALSQSEDLGGLRVTFSVPARRGLGASETE</sequence>
<gene>
    <name evidence="12" type="ORF">OEZ71_16615</name>
</gene>
<evidence type="ECO:0000256" key="3">
    <source>
        <dbReference type="ARBA" id="ARBA00012438"/>
    </source>
</evidence>
<dbReference type="RefSeq" id="WP_263741168.1">
    <property type="nucleotide sequence ID" value="NZ_JAOWKZ010000004.1"/>
</dbReference>
<evidence type="ECO:0000313" key="13">
    <source>
        <dbReference type="Proteomes" id="UP001652564"/>
    </source>
</evidence>
<dbReference type="SMART" id="SM00387">
    <property type="entry name" value="HATPase_c"/>
    <property type="match status" value="1"/>
</dbReference>
<keyword evidence="8 10" id="KW-1133">Transmembrane helix</keyword>
<evidence type="ECO:0000256" key="4">
    <source>
        <dbReference type="ARBA" id="ARBA00022553"/>
    </source>
</evidence>
<keyword evidence="5" id="KW-0808">Transferase</keyword>
<dbReference type="EMBL" id="JAOWKZ010000004">
    <property type="protein sequence ID" value="MCV2873921.1"/>
    <property type="molecule type" value="Genomic_DNA"/>
</dbReference>
<dbReference type="InterPro" id="IPR003594">
    <property type="entry name" value="HATPase_dom"/>
</dbReference>
<protein>
    <recommendedName>
        <fullName evidence="3">histidine kinase</fullName>
        <ecNumber evidence="3">2.7.13.3</ecNumber>
    </recommendedName>
</protein>
<dbReference type="Proteomes" id="UP001652564">
    <property type="component" value="Unassembled WGS sequence"/>
</dbReference>
<accession>A0ABT2ZRZ2</accession>
<comment type="subcellular location">
    <subcellularLocation>
        <location evidence="2">Membrane</location>
    </subcellularLocation>
</comment>
<evidence type="ECO:0000256" key="1">
    <source>
        <dbReference type="ARBA" id="ARBA00000085"/>
    </source>
</evidence>
<evidence type="ECO:0000256" key="5">
    <source>
        <dbReference type="ARBA" id="ARBA00022679"/>
    </source>
</evidence>
<evidence type="ECO:0000256" key="8">
    <source>
        <dbReference type="ARBA" id="ARBA00022989"/>
    </source>
</evidence>
<keyword evidence="6 10" id="KW-0812">Transmembrane</keyword>
<evidence type="ECO:0000259" key="11">
    <source>
        <dbReference type="PROSITE" id="PS50109"/>
    </source>
</evidence>
<evidence type="ECO:0000256" key="6">
    <source>
        <dbReference type="ARBA" id="ARBA00022692"/>
    </source>
</evidence>
<dbReference type="InterPro" id="IPR036097">
    <property type="entry name" value="HisK_dim/P_sf"/>
</dbReference>
<feature type="transmembrane region" description="Helical" evidence="10">
    <location>
        <begin position="12"/>
        <end position="31"/>
    </location>
</feature>
<dbReference type="Gene3D" id="3.30.565.10">
    <property type="entry name" value="Histidine kinase-like ATPase, C-terminal domain"/>
    <property type="match status" value="1"/>
</dbReference>
<feature type="domain" description="Histidine kinase" evidence="11">
    <location>
        <begin position="240"/>
        <end position="443"/>
    </location>
</feature>